<dbReference type="RefSeq" id="WP_091843323.1">
    <property type="nucleotide sequence ID" value="NZ_FOCM01000001.1"/>
</dbReference>
<accession>A0A1H8APY7</accession>
<dbReference type="OrthoDB" id="1550913at2"/>
<protein>
    <submittedName>
        <fullName evidence="2">MOSC domain-containing protein</fullName>
    </submittedName>
</protein>
<dbReference type="PANTHER" id="PTHR36930">
    <property type="entry name" value="METAL-SULFUR CLUSTER BIOSYNTHESIS PROTEINS YUAD-RELATED"/>
    <property type="match status" value="1"/>
</dbReference>
<dbReference type="Proteomes" id="UP000199372">
    <property type="component" value="Unassembled WGS sequence"/>
</dbReference>
<dbReference type="GO" id="GO:0003824">
    <property type="term" value="F:catalytic activity"/>
    <property type="evidence" value="ECO:0007669"/>
    <property type="project" value="InterPro"/>
</dbReference>
<name>A0A1H8APY7_9RHOB</name>
<reference evidence="3" key="1">
    <citation type="submission" date="2016-10" db="EMBL/GenBank/DDBJ databases">
        <authorList>
            <person name="Varghese N."/>
            <person name="Submissions S."/>
        </authorList>
    </citation>
    <scope>NUCLEOTIDE SEQUENCE [LARGE SCALE GENOMIC DNA]</scope>
    <source>
        <strain evidence="3">DSM 26893</strain>
    </source>
</reference>
<dbReference type="AlphaFoldDB" id="A0A1H8APY7"/>
<evidence type="ECO:0000259" key="1">
    <source>
        <dbReference type="PROSITE" id="PS51340"/>
    </source>
</evidence>
<organism evidence="2 3">
    <name type="scientific">Palleronia pelagia</name>
    <dbReference type="NCBI Taxonomy" id="387096"/>
    <lineage>
        <taxon>Bacteria</taxon>
        <taxon>Pseudomonadati</taxon>
        <taxon>Pseudomonadota</taxon>
        <taxon>Alphaproteobacteria</taxon>
        <taxon>Rhodobacterales</taxon>
        <taxon>Roseobacteraceae</taxon>
        <taxon>Palleronia</taxon>
    </lineage>
</organism>
<keyword evidence="3" id="KW-1185">Reference proteome</keyword>
<feature type="domain" description="MOSC" evidence="1">
    <location>
        <begin position="30"/>
        <end position="155"/>
    </location>
</feature>
<dbReference type="PROSITE" id="PS51340">
    <property type="entry name" value="MOSC"/>
    <property type="match status" value="1"/>
</dbReference>
<dbReference type="Gene3D" id="2.40.33.20">
    <property type="entry name" value="PK beta-barrel domain-like"/>
    <property type="match status" value="1"/>
</dbReference>
<dbReference type="InterPro" id="IPR052716">
    <property type="entry name" value="MOSC_domain"/>
</dbReference>
<dbReference type="GO" id="GO:0030151">
    <property type="term" value="F:molybdenum ion binding"/>
    <property type="evidence" value="ECO:0007669"/>
    <property type="project" value="InterPro"/>
</dbReference>
<dbReference type="GO" id="GO:0030170">
    <property type="term" value="F:pyridoxal phosphate binding"/>
    <property type="evidence" value="ECO:0007669"/>
    <property type="project" value="InterPro"/>
</dbReference>
<dbReference type="InterPro" id="IPR005302">
    <property type="entry name" value="MoCF_Sase_C"/>
</dbReference>
<dbReference type="EMBL" id="FOCM01000001">
    <property type="protein sequence ID" value="SEM71878.1"/>
    <property type="molecule type" value="Genomic_DNA"/>
</dbReference>
<evidence type="ECO:0000313" key="3">
    <source>
        <dbReference type="Proteomes" id="UP000199372"/>
    </source>
</evidence>
<sequence>MTDLAAMMARHARAGRVDWIGLRPARRAGVQPVDRAEIAEDGLGGDHGRPGKRAVTLLQAEHLAVIAALLGRDDLPPEILRRNIVVSGINLLALRHAEIALGGARLRVEGPCPPCSRMEEYLGPGGYSAVRGHGGVYASVVAPGPVAPGDAVTRVETSAD</sequence>
<dbReference type="InterPro" id="IPR011037">
    <property type="entry name" value="Pyrv_Knase-like_insert_dom_sf"/>
</dbReference>
<dbReference type="PANTHER" id="PTHR36930:SF1">
    <property type="entry name" value="MOSC DOMAIN-CONTAINING PROTEIN"/>
    <property type="match status" value="1"/>
</dbReference>
<evidence type="ECO:0000313" key="2">
    <source>
        <dbReference type="EMBL" id="SEM71878.1"/>
    </source>
</evidence>
<dbReference type="SUPFAM" id="SSF50800">
    <property type="entry name" value="PK beta-barrel domain-like"/>
    <property type="match status" value="1"/>
</dbReference>
<proteinExistence type="predicted"/>
<dbReference type="Pfam" id="PF03473">
    <property type="entry name" value="MOSC"/>
    <property type="match status" value="1"/>
</dbReference>
<gene>
    <name evidence="2" type="ORF">SAMN04488011_101225</name>
</gene>